<reference evidence="4 5" key="1">
    <citation type="journal article" date="2012" name="BMC Genomics">
        <title>Sequencing the genome of Marssonina brunnea reveals fungus-poplar co-evolution.</title>
        <authorList>
            <person name="Zhu S."/>
            <person name="Cao Y.-Z."/>
            <person name="Jiang C."/>
            <person name="Tan B.-Y."/>
            <person name="Wang Z."/>
            <person name="Feng S."/>
            <person name="Zhang L."/>
            <person name="Su X.-H."/>
            <person name="Brejova B."/>
            <person name="Vinar T."/>
            <person name="Xu M."/>
            <person name="Wang M.-X."/>
            <person name="Zhang S.-G."/>
            <person name="Huang M.-R."/>
            <person name="Wu R."/>
            <person name="Zhou Y."/>
        </authorList>
    </citation>
    <scope>NUCLEOTIDE SEQUENCE [LARGE SCALE GENOMIC DNA]</scope>
    <source>
        <strain evidence="4 5">MB_m1</strain>
    </source>
</reference>
<organism evidence="4 5">
    <name type="scientific">Marssonina brunnea f. sp. multigermtubi (strain MB_m1)</name>
    <name type="common">Marssonina leaf spot fungus</name>
    <dbReference type="NCBI Taxonomy" id="1072389"/>
    <lineage>
        <taxon>Eukaryota</taxon>
        <taxon>Fungi</taxon>
        <taxon>Dikarya</taxon>
        <taxon>Ascomycota</taxon>
        <taxon>Pezizomycotina</taxon>
        <taxon>Leotiomycetes</taxon>
        <taxon>Helotiales</taxon>
        <taxon>Drepanopezizaceae</taxon>
        <taxon>Drepanopeziza</taxon>
    </lineage>
</organism>
<proteinExistence type="inferred from homology"/>
<dbReference type="InterPro" id="IPR050300">
    <property type="entry name" value="GDXG_lipolytic_enzyme"/>
</dbReference>
<dbReference type="PANTHER" id="PTHR48081:SF33">
    <property type="entry name" value="KYNURENINE FORMAMIDASE"/>
    <property type="match status" value="1"/>
</dbReference>
<feature type="active site" evidence="3">
    <location>
        <position position="411"/>
    </location>
</feature>
<dbReference type="Proteomes" id="UP000006753">
    <property type="component" value="Unassembled WGS sequence"/>
</dbReference>
<gene>
    <name evidence="4" type="ORF">MBM_04790</name>
</gene>
<feature type="active site" description="Nucleophile" evidence="3">
    <location>
        <position position="280"/>
    </location>
</feature>
<protein>
    <recommendedName>
        <fullName evidence="3">Kynurenine formamidase</fullName>
        <shortName evidence="3">KFA</shortName>
        <shortName evidence="3">KFase</shortName>
        <ecNumber evidence="3">3.5.1.9</ecNumber>
    </recommendedName>
    <alternativeName>
        <fullName evidence="3">Arylformamidase</fullName>
    </alternativeName>
    <alternativeName>
        <fullName evidence="3">N-formylkynurenine formamidase</fullName>
        <shortName evidence="3">FKF</shortName>
    </alternativeName>
</protein>
<accession>K1X918</accession>
<comment type="domain">
    <text evidence="3">The main chain amide nitrogen atoms of the second glycine and its adjacent residue in the HGGXW motif define the oxyanion hole, and stabilize the oxyanion that forms during the nucleophilic attack by the catalytic serine during substrate cleavage.</text>
</comment>
<dbReference type="PANTHER" id="PTHR48081">
    <property type="entry name" value="AB HYDROLASE SUPERFAMILY PROTEIN C4A8.06C"/>
    <property type="match status" value="1"/>
</dbReference>
<dbReference type="AlphaFoldDB" id="K1X918"/>
<sequence>MPPSCTCDGVLGVGVGVGVGIDLGVVGVLGTEERCDCAGARIQFDLTCEIRKLCRAEVHSSLNKSALNLMQPPPNPVKYRLSIGRIEDDTFSAETKLYEDSCCLVRQFALNDLTTQRYLGYLKKLGITCNKMALIEEEVEIDKVIVQEDFSYGDHALQKLTVYHHFGENKSPDGGGLFLIYIHGGAWRDPTITDKSFYPTIRHLYSCDSYRELMNAHITAIASLSYRLSAHPAHPQPPSTPTTELREARHPDHLRDVISAISFLQAKYRFGSRYMVVGHSCGATLAFQSLQLRESVKTSRAAPVPFENPEVVVGVAGIYDFRLLRDSNPHPAYQEFLVGAFGEDERAWDYASPAKNELVKVWPEAETVVLVSSSNDGLVDNGQIDCMGASLKGMGEEAKVLVLKDFFDIPHDVQWQEGAGLASVVAATLQAWNLDDCKKGRGE</sequence>
<dbReference type="HAMAP" id="MF_03014">
    <property type="entry name" value="KFase"/>
    <property type="match status" value="1"/>
</dbReference>
<evidence type="ECO:0000256" key="2">
    <source>
        <dbReference type="ARBA" id="ARBA00023079"/>
    </source>
</evidence>
<dbReference type="Gene3D" id="3.40.50.1820">
    <property type="entry name" value="alpha/beta hydrolase"/>
    <property type="match status" value="1"/>
</dbReference>
<keyword evidence="5" id="KW-1185">Reference proteome</keyword>
<dbReference type="EMBL" id="JH921437">
    <property type="protein sequence ID" value="EKD17213.1"/>
    <property type="molecule type" value="Genomic_DNA"/>
</dbReference>
<dbReference type="KEGG" id="mbe:MBM_04790"/>
<evidence type="ECO:0000313" key="4">
    <source>
        <dbReference type="EMBL" id="EKD17213.1"/>
    </source>
</evidence>
<keyword evidence="2 3" id="KW-0823">Tryptophan catabolism</keyword>
<evidence type="ECO:0000256" key="1">
    <source>
        <dbReference type="ARBA" id="ARBA00022801"/>
    </source>
</evidence>
<comment type="similarity">
    <text evidence="3">Belongs to the kynurenine formamidase family.</text>
</comment>
<dbReference type="EC" id="3.5.1.9" evidence="3"/>
<dbReference type="InParanoid" id="K1X918"/>
<dbReference type="GO" id="GO:0019441">
    <property type="term" value="P:L-tryptophan catabolic process to kynurenine"/>
    <property type="evidence" value="ECO:0007669"/>
    <property type="project" value="UniProtKB-UniRule"/>
</dbReference>
<feature type="short sequence motif" description="HGGXW" evidence="3">
    <location>
        <begin position="183"/>
        <end position="187"/>
    </location>
</feature>
<dbReference type="InterPro" id="IPR029058">
    <property type="entry name" value="AB_hydrolase_fold"/>
</dbReference>
<keyword evidence="1 3" id="KW-0378">Hydrolase</keyword>
<comment type="catalytic activity">
    <reaction evidence="3">
        <text>N-formyl-L-kynurenine + H2O = L-kynurenine + formate + H(+)</text>
        <dbReference type="Rhea" id="RHEA:13009"/>
        <dbReference type="ChEBI" id="CHEBI:15377"/>
        <dbReference type="ChEBI" id="CHEBI:15378"/>
        <dbReference type="ChEBI" id="CHEBI:15740"/>
        <dbReference type="ChEBI" id="CHEBI:57959"/>
        <dbReference type="ChEBI" id="CHEBI:58629"/>
        <dbReference type="EC" id="3.5.1.9"/>
    </reaction>
</comment>
<feature type="active site" evidence="3">
    <location>
        <position position="376"/>
    </location>
</feature>
<dbReference type="GeneID" id="18760725"/>
<dbReference type="OrthoDB" id="420264at2759"/>
<dbReference type="HOGENOM" id="CLU_618308_0_0_1"/>
<dbReference type="InterPro" id="IPR027519">
    <property type="entry name" value="KFase_ver/fungi-typ"/>
</dbReference>
<dbReference type="UniPathway" id="UPA00333">
    <property type="reaction ID" value="UER00454"/>
</dbReference>
<dbReference type="eggNOG" id="ENOG502S28Q">
    <property type="taxonomic scope" value="Eukaryota"/>
</dbReference>
<dbReference type="STRING" id="1072389.K1X918"/>
<evidence type="ECO:0000256" key="3">
    <source>
        <dbReference type="HAMAP-Rule" id="MF_03014"/>
    </source>
</evidence>
<name>K1X918_MARBU</name>
<comment type="function">
    <text evidence="3">Catalyzes the hydrolysis of N-formyl-L-kynurenine to L-kynurenine, the second step in the kynurenine pathway of tryptophan degradation. Kynurenine may be further oxidized to nicotinic acid, NAD(H) and NADP(H). Required for elimination of toxic metabolites.</text>
</comment>
<comment type="subunit">
    <text evidence="3">Homodimer.</text>
</comment>
<dbReference type="ESTHER" id="marbu-k1x918">
    <property type="family name" value="Kynurenine-formamidase"/>
</dbReference>
<dbReference type="GO" id="GO:0034354">
    <property type="term" value="P:'de novo' NAD+ biosynthetic process from L-tryptophan"/>
    <property type="evidence" value="ECO:0007669"/>
    <property type="project" value="UniProtKB-UniRule"/>
</dbReference>
<dbReference type="SUPFAM" id="SSF53474">
    <property type="entry name" value="alpha/beta-Hydrolases"/>
    <property type="match status" value="1"/>
</dbReference>
<evidence type="ECO:0000313" key="5">
    <source>
        <dbReference type="Proteomes" id="UP000006753"/>
    </source>
</evidence>
<comment type="pathway">
    <text evidence="3">Amino-acid degradation; L-tryptophan degradation via kynurenine pathway; L-kynurenine from L-tryptophan: step 2/2.</text>
</comment>
<dbReference type="GO" id="GO:0004061">
    <property type="term" value="F:arylformamidase activity"/>
    <property type="evidence" value="ECO:0007669"/>
    <property type="project" value="UniProtKB-UniRule"/>
</dbReference>